<dbReference type="Gene3D" id="2.70.70.10">
    <property type="entry name" value="Glucose Permease (Domain IIA)"/>
    <property type="match status" value="1"/>
</dbReference>
<dbReference type="Pfam" id="PF26483">
    <property type="entry name" value="DUF8155_C"/>
    <property type="match status" value="1"/>
</dbReference>
<sequence>MKIARVNGLWITIPNVRYSFFNTPYIGHRIGTAVDVYFEDRALFPFEEGKLIEVRKIRTPRYIPVDHDYLMVFKLGEFCLKVLHVDPSVKIGEKVFLGDEIGKLRLSGFFSPWSDKHAHFEVRDCNDRYRARGAFPLFPEVKPLVPIVKGNTFEVVERKGHYLWLKPLETKGKGMTPLGNIEGGLPHYRYGAIFSGREGKLFGIDVKAQEILENGVGIFKPNFEVLANGVKVRGIGVYCNEERVKLIGGNFEVGDIIKIEIKARLGT</sequence>
<dbReference type="AlphaFoldDB" id="A0A5C0XN17"/>
<dbReference type="GeneID" id="41712649"/>
<name>A0A5C0XN17_PYRFU</name>
<dbReference type="InterPro" id="IPR011055">
    <property type="entry name" value="Dup_hybrid_motif"/>
</dbReference>
<reference evidence="3 4" key="1">
    <citation type="submission" date="2017-08" db="EMBL/GenBank/DDBJ databases">
        <title>Resequencing and Reannotation of the genome of Pyrococcus furiosus type strain DSM3638.</title>
        <authorList>
            <person name="Reichelt R.M."/>
            <person name="Bunk B."/>
        </authorList>
    </citation>
    <scope>NUCLEOTIDE SEQUENCE [LARGE SCALE GENOMIC DNA]</scope>
    <source>
        <strain evidence="3 4">DSM 3638</strain>
    </source>
</reference>
<dbReference type="RefSeq" id="WP_011011975.1">
    <property type="nucleotide sequence ID" value="NC_003413.1"/>
</dbReference>
<feature type="domain" description="DUF8155" evidence="2">
    <location>
        <begin position="146"/>
        <end position="262"/>
    </location>
</feature>
<organism evidence="3 4">
    <name type="scientific">Pyrococcus furiosus (strain ATCC 43587 / DSM 3638 / JCM 8422 / Vc1)</name>
    <dbReference type="NCBI Taxonomy" id="186497"/>
    <lineage>
        <taxon>Archaea</taxon>
        <taxon>Methanobacteriati</taxon>
        <taxon>Methanobacteriota</taxon>
        <taxon>Thermococci</taxon>
        <taxon>Thermococcales</taxon>
        <taxon>Thermococcaceae</taxon>
        <taxon>Pyrococcus</taxon>
    </lineage>
</organism>
<dbReference type="OrthoDB" id="36515at2157"/>
<gene>
    <name evidence="3" type="ORF">PFDSM3638_04205</name>
</gene>
<feature type="domain" description="DUF8155" evidence="1">
    <location>
        <begin position="16"/>
        <end position="137"/>
    </location>
</feature>
<protein>
    <submittedName>
        <fullName evidence="3">Uncharacterized protein</fullName>
    </submittedName>
</protein>
<dbReference type="InterPro" id="IPR058817">
    <property type="entry name" value="DUF8155_C"/>
</dbReference>
<evidence type="ECO:0000259" key="2">
    <source>
        <dbReference type="Pfam" id="PF26483"/>
    </source>
</evidence>
<accession>A0A5C0XN17</accession>
<dbReference type="GeneID" id="13301438"/>
<evidence type="ECO:0000259" key="1">
    <source>
        <dbReference type="Pfam" id="PF26482"/>
    </source>
</evidence>
<dbReference type="Proteomes" id="UP000324354">
    <property type="component" value="Chromosome"/>
</dbReference>
<dbReference type="InterPro" id="IPR058468">
    <property type="entry name" value="DUF8155_N"/>
</dbReference>
<dbReference type="EMBL" id="CP023154">
    <property type="protein sequence ID" value="QEK78516.1"/>
    <property type="molecule type" value="Genomic_DNA"/>
</dbReference>
<evidence type="ECO:0000313" key="4">
    <source>
        <dbReference type="Proteomes" id="UP000324354"/>
    </source>
</evidence>
<evidence type="ECO:0000313" key="3">
    <source>
        <dbReference type="EMBL" id="QEK78516.1"/>
    </source>
</evidence>
<dbReference type="Pfam" id="PF26482">
    <property type="entry name" value="DUF8155"/>
    <property type="match status" value="1"/>
</dbReference>
<proteinExistence type="predicted"/>